<sequence>MSTAAAAAVSAATTKRPASKMSFDDDYVFVGRENAPPAPLHASDAGLGSYTVKKVQVVTPVVEDIPAADETIPYMPSLGSSTEIKKLDDFNEIINNAQAFIDSRMLQFSKYTGFSPGGCLEDSMMLLTPRHNPHVQFVKEDDDFLVPHPKKKTPGMGWAKCPSLDTQSRQCLRQLEELGVSYEPHDTAYSVKYLAPVLPFGDCLFLSMEQLTAHTEGVEHLTPSRLRLEAAKHFHAHYMSCTTDAKAKIDSAIRNLYYPDLRGGWGVSPTQARRFVALRHDKDWLVARIFELQDRGYSWLKAAEMVYSEHAQPVLNAETYCKYMCVGSDFDSNTHFVVSMTYSRHGLVGIDNDPDGRRVAWGDDFTLEALATAYQRDIFVVLVGGGQMFFLPHRPHPTTSSTLLQNSMSLSSSLASKATKGLSPWFLLMRMTGGDRGGDHYEPMHCTRLRSDGYEEFGSIGDL</sequence>
<evidence type="ECO:0000313" key="3">
    <source>
        <dbReference type="EMBL" id="RHZ17311.1"/>
    </source>
</evidence>
<proteinExistence type="predicted"/>
<dbReference type="EMBL" id="QUTD01005930">
    <property type="protein sequence ID" value="RHY58604.1"/>
    <property type="molecule type" value="Genomic_DNA"/>
</dbReference>
<name>A0A397DAR5_APHAT</name>
<dbReference type="PANTHER" id="PTHR36068">
    <property type="entry name" value="OS01G0102500 PROTEIN"/>
    <property type="match status" value="1"/>
</dbReference>
<evidence type="ECO:0000313" key="1">
    <source>
        <dbReference type="EMBL" id="RHY03427.1"/>
    </source>
</evidence>
<accession>A0A397DAR5</accession>
<gene>
    <name evidence="1" type="ORF">DYB25_011029</name>
    <name evidence="2" type="ORF">DYB30_008270</name>
    <name evidence="3" type="ORF">DYB31_011538</name>
</gene>
<dbReference type="EMBL" id="QUTE01009726">
    <property type="protein sequence ID" value="RHZ17311.1"/>
    <property type="molecule type" value="Genomic_DNA"/>
</dbReference>
<evidence type="ECO:0000313" key="6">
    <source>
        <dbReference type="Proteomes" id="UP000266643"/>
    </source>
</evidence>
<comment type="caution">
    <text evidence="2">The sequence shown here is derived from an EMBL/GenBank/DDBJ whole genome shotgun (WGS) entry which is preliminary data.</text>
</comment>
<dbReference type="AlphaFoldDB" id="A0A397DAR5"/>
<evidence type="ECO:0000313" key="5">
    <source>
        <dbReference type="Proteomes" id="UP000266239"/>
    </source>
</evidence>
<evidence type="ECO:0008006" key="7">
    <source>
        <dbReference type="Google" id="ProtNLM"/>
    </source>
</evidence>
<evidence type="ECO:0000313" key="2">
    <source>
        <dbReference type="EMBL" id="RHY58604.1"/>
    </source>
</evidence>
<dbReference type="PANTHER" id="PTHR36068:SF1">
    <property type="entry name" value="OS01G0102500 PROTEIN"/>
    <property type="match status" value="1"/>
</dbReference>
<dbReference type="Proteomes" id="UP000266239">
    <property type="component" value="Unassembled WGS sequence"/>
</dbReference>
<reference evidence="4 5" key="1">
    <citation type="submission" date="2018-08" db="EMBL/GenBank/DDBJ databases">
        <title>Aphanomyces genome sequencing and annotation.</title>
        <authorList>
            <person name="Minardi D."/>
            <person name="Oidtmann B."/>
            <person name="Van Der Giezen M."/>
            <person name="Studholme D.J."/>
        </authorList>
    </citation>
    <scope>NUCLEOTIDE SEQUENCE [LARGE SCALE GENOMIC DNA]</scope>
    <source>
        <strain evidence="3 4">197901</strain>
        <strain evidence="2 6">D2</strain>
        <strain evidence="1 5">Yx</strain>
    </source>
</reference>
<evidence type="ECO:0000313" key="4">
    <source>
        <dbReference type="Proteomes" id="UP000266196"/>
    </source>
</evidence>
<protein>
    <recommendedName>
        <fullName evidence="7">OTU domain-containing protein</fullName>
    </recommendedName>
</protein>
<dbReference type="EMBL" id="QUTA01008519">
    <property type="protein sequence ID" value="RHY03427.1"/>
    <property type="molecule type" value="Genomic_DNA"/>
</dbReference>
<organism evidence="2 6">
    <name type="scientific">Aphanomyces astaci</name>
    <name type="common">Crayfish plague agent</name>
    <dbReference type="NCBI Taxonomy" id="112090"/>
    <lineage>
        <taxon>Eukaryota</taxon>
        <taxon>Sar</taxon>
        <taxon>Stramenopiles</taxon>
        <taxon>Oomycota</taxon>
        <taxon>Saprolegniomycetes</taxon>
        <taxon>Saprolegniales</taxon>
        <taxon>Verrucalvaceae</taxon>
        <taxon>Aphanomyces</taxon>
    </lineage>
</organism>
<dbReference type="VEuPathDB" id="FungiDB:H257_00157"/>
<dbReference type="Proteomes" id="UP000266643">
    <property type="component" value="Unassembled WGS sequence"/>
</dbReference>
<dbReference type="Proteomes" id="UP000266196">
    <property type="component" value="Unassembled WGS sequence"/>
</dbReference>